<sequence length="265" mass="28857">MVAGWARGDVSWLLIGWVCWASGSVLRLPRSSEWWRFVVAKWWKGEVGLSGCVGWCMKVGSPAGGGRQVWAGFFVGKGVVLAGKEEGKGKGWLPLETTSLGDYDLIQPDIDLQGNNDIGVDSDEGEDDDNSADVGSSGAVADVSSSGAAADVGSSEEKLSEKKMSPSSVVNVFKKLSEDQLIAIRAIGFGSLQFLKVSQLPLQLGFWLVKHFDAQSCSLNILDSEPFKITEQHVHEVLGLPVEAWRWMQMFFQRMIKSFPNGKNS</sequence>
<dbReference type="AlphaFoldDB" id="A0A803MVL7"/>
<dbReference type="Gramene" id="AUR62035944-RA">
    <property type="protein sequence ID" value="AUR62035944-RA:cds"/>
    <property type="gene ID" value="AUR62035944"/>
</dbReference>
<evidence type="ECO:0000313" key="3">
    <source>
        <dbReference type="Proteomes" id="UP000596660"/>
    </source>
</evidence>
<keyword evidence="3" id="KW-1185">Reference proteome</keyword>
<name>A0A803MVL7_CHEQI</name>
<evidence type="ECO:0000313" key="2">
    <source>
        <dbReference type="EnsemblPlants" id="AUR62035944-RA:cds"/>
    </source>
</evidence>
<proteinExistence type="predicted"/>
<reference evidence="2" key="1">
    <citation type="journal article" date="2017" name="Nature">
        <title>The genome of Chenopodium quinoa.</title>
        <authorList>
            <person name="Jarvis D.E."/>
            <person name="Ho Y.S."/>
            <person name="Lightfoot D.J."/>
            <person name="Schmoeckel S.M."/>
            <person name="Li B."/>
            <person name="Borm T.J.A."/>
            <person name="Ohyanagi H."/>
            <person name="Mineta K."/>
            <person name="Michell C.T."/>
            <person name="Saber N."/>
            <person name="Kharbatia N.M."/>
            <person name="Rupper R.R."/>
            <person name="Sharp A.R."/>
            <person name="Dally N."/>
            <person name="Boughton B.A."/>
            <person name="Woo Y.H."/>
            <person name="Gao G."/>
            <person name="Schijlen E.G.W.M."/>
            <person name="Guo X."/>
            <person name="Momin A.A."/>
            <person name="Negrao S."/>
            <person name="Al-Babili S."/>
            <person name="Gehring C."/>
            <person name="Roessner U."/>
            <person name="Jung C."/>
            <person name="Murphy K."/>
            <person name="Arold S.T."/>
            <person name="Gojobori T."/>
            <person name="van der Linden C.G."/>
            <person name="van Loo E.N."/>
            <person name="Jellen E.N."/>
            <person name="Maughan P.J."/>
            <person name="Tester M."/>
        </authorList>
    </citation>
    <scope>NUCLEOTIDE SEQUENCE [LARGE SCALE GENOMIC DNA]</scope>
    <source>
        <strain evidence="2">cv. PI 614886</strain>
    </source>
</reference>
<feature type="compositionally biased region" description="Low complexity" evidence="1">
    <location>
        <begin position="132"/>
        <end position="153"/>
    </location>
</feature>
<dbReference type="PANTHER" id="PTHR34835:SF34">
    <property type="entry name" value="OS08G0555500 PROTEIN"/>
    <property type="match status" value="1"/>
</dbReference>
<accession>A0A803MVL7</accession>
<dbReference type="EnsemblPlants" id="AUR62035944-RA">
    <property type="protein sequence ID" value="AUR62035944-RA:cds"/>
    <property type="gene ID" value="AUR62035944"/>
</dbReference>
<feature type="region of interest" description="Disordered" evidence="1">
    <location>
        <begin position="116"/>
        <end position="160"/>
    </location>
</feature>
<evidence type="ECO:0000256" key="1">
    <source>
        <dbReference type="SAM" id="MobiDB-lite"/>
    </source>
</evidence>
<feature type="compositionally biased region" description="Acidic residues" evidence="1">
    <location>
        <begin position="120"/>
        <end position="131"/>
    </location>
</feature>
<dbReference type="PANTHER" id="PTHR34835">
    <property type="entry name" value="OS07G0283600 PROTEIN-RELATED"/>
    <property type="match status" value="1"/>
</dbReference>
<protein>
    <submittedName>
        <fullName evidence="2">Uncharacterized protein</fullName>
    </submittedName>
</protein>
<organism evidence="2 3">
    <name type="scientific">Chenopodium quinoa</name>
    <name type="common">Quinoa</name>
    <dbReference type="NCBI Taxonomy" id="63459"/>
    <lineage>
        <taxon>Eukaryota</taxon>
        <taxon>Viridiplantae</taxon>
        <taxon>Streptophyta</taxon>
        <taxon>Embryophyta</taxon>
        <taxon>Tracheophyta</taxon>
        <taxon>Spermatophyta</taxon>
        <taxon>Magnoliopsida</taxon>
        <taxon>eudicotyledons</taxon>
        <taxon>Gunneridae</taxon>
        <taxon>Pentapetalae</taxon>
        <taxon>Caryophyllales</taxon>
        <taxon>Chenopodiaceae</taxon>
        <taxon>Chenopodioideae</taxon>
        <taxon>Atripliceae</taxon>
        <taxon>Chenopodium</taxon>
    </lineage>
</organism>
<dbReference type="Proteomes" id="UP000596660">
    <property type="component" value="Unplaced"/>
</dbReference>
<reference evidence="2" key="2">
    <citation type="submission" date="2021-03" db="UniProtKB">
        <authorList>
            <consortium name="EnsemblPlants"/>
        </authorList>
    </citation>
    <scope>IDENTIFICATION</scope>
</reference>